<dbReference type="RefSeq" id="WP_099096742.1">
    <property type="nucleotide sequence ID" value="NZ_PDNU01000037.1"/>
</dbReference>
<feature type="region of interest" description="Disordered" evidence="1">
    <location>
        <begin position="1"/>
        <end position="21"/>
    </location>
</feature>
<dbReference type="OrthoDB" id="7283111at2"/>
<sequence length="244" mass="25032">MAADEGGGGPGPIPPVPALPALAPAGREAGAGYAAAARALSAVPPLGRGAAEAASPDDPVLRAGAWREAGAEPLLPGGGGGLALPLALALLRPEPVRWLGAAALEALAQAHGLEAGALAALLEAAPAPPAMLGDPSLWSGRSVPLLGPEGELLWMSVFWRPDRAGRALRPDRHALAVRLHLPATGRIEWRARLEEERLDAVMETERPLARNSCADLQEAFHAVLAALRLQGSLTVRHADQGHGT</sequence>
<proteinExistence type="predicted"/>
<evidence type="ECO:0000256" key="1">
    <source>
        <dbReference type="SAM" id="MobiDB-lite"/>
    </source>
</evidence>
<dbReference type="EMBL" id="PDNU01000037">
    <property type="protein sequence ID" value="PHK93695.1"/>
    <property type="molecule type" value="Genomic_DNA"/>
</dbReference>
<feature type="compositionally biased region" description="Gly residues" evidence="1">
    <location>
        <begin position="1"/>
        <end position="10"/>
    </location>
</feature>
<dbReference type="Proteomes" id="UP000223527">
    <property type="component" value="Unassembled WGS sequence"/>
</dbReference>
<accession>A0A2C7A8L1</accession>
<organism evidence="2 3">
    <name type="scientific">Teichococcus rhizosphaerae</name>
    <dbReference type="NCBI Taxonomy" id="1335062"/>
    <lineage>
        <taxon>Bacteria</taxon>
        <taxon>Pseudomonadati</taxon>
        <taxon>Pseudomonadota</taxon>
        <taxon>Alphaproteobacteria</taxon>
        <taxon>Acetobacterales</taxon>
        <taxon>Roseomonadaceae</taxon>
        <taxon>Roseomonas</taxon>
    </lineage>
</organism>
<comment type="caution">
    <text evidence="2">The sequence shown here is derived from an EMBL/GenBank/DDBJ whole genome shotgun (WGS) entry which is preliminary data.</text>
</comment>
<keyword evidence="3" id="KW-1185">Reference proteome</keyword>
<gene>
    <name evidence="2" type="ORF">CR162_17045</name>
</gene>
<name>A0A2C7A8L1_9PROT</name>
<protein>
    <submittedName>
        <fullName evidence="2">Uncharacterized protein</fullName>
    </submittedName>
</protein>
<dbReference type="AlphaFoldDB" id="A0A2C7A8L1"/>
<evidence type="ECO:0000313" key="3">
    <source>
        <dbReference type="Proteomes" id="UP000223527"/>
    </source>
</evidence>
<reference evidence="2 3" key="1">
    <citation type="submission" date="2017-10" db="EMBL/GenBank/DDBJ databases">
        <authorList>
            <person name="Banno H."/>
            <person name="Chua N.-H."/>
        </authorList>
    </citation>
    <scope>NUCLEOTIDE SEQUENCE [LARGE SCALE GENOMIC DNA]</scope>
    <source>
        <strain evidence="2 3">YW11</strain>
    </source>
</reference>
<evidence type="ECO:0000313" key="2">
    <source>
        <dbReference type="EMBL" id="PHK93695.1"/>
    </source>
</evidence>